<gene>
    <name evidence="3" type="ORF">MOVI_4010</name>
</gene>
<dbReference type="Proteomes" id="UP000020977">
    <property type="component" value="Unassembled WGS sequence"/>
</dbReference>
<evidence type="ECO:0000313" key="4">
    <source>
        <dbReference type="Proteomes" id="UP000020977"/>
    </source>
</evidence>
<keyword evidence="2" id="KW-0812">Transmembrane</keyword>
<feature type="region of interest" description="Disordered" evidence="1">
    <location>
        <begin position="86"/>
        <end position="131"/>
    </location>
</feature>
<feature type="compositionally biased region" description="Low complexity" evidence="1">
    <location>
        <begin position="108"/>
        <end position="118"/>
    </location>
</feature>
<comment type="caution">
    <text evidence="3">The sequence shown here is derived from an EMBL/GenBank/DDBJ whole genome shotgun (WGS) entry which is preliminary data.</text>
</comment>
<keyword evidence="2" id="KW-0472">Membrane</keyword>
<feature type="transmembrane region" description="Helical" evidence="2">
    <location>
        <begin position="250"/>
        <end position="272"/>
    </location>
</feature>
<organism evidence="3 4">
    <name type="scientific">Mesomycoplasma ovipneumoniae 14811</name>
    <dbReference type="NCBI Taxonomy" id="1188239"/>
    <lineage>
        <taxon>Bacteria</taxon>
        <taxon>Bacillati</taxon>
        <taxon>Mycoplasmatota</taxon>
        <taxon>Mycoplasmoidales</taxon>
        <taxon>Metamycoplasmataceae</taxon>
        <taxon>Mesomycoplasma</taxon>
    </lineage>
</organism>
<feature type="compositionally biased region" description="Polar residues" evidence="1">
    <location>
        <begin position="12"/>
        <end position="38"/>
    </location>
</feature>
<feature type="transmembrane region" description="Helical" evidence="2">
    <location>
        <begin position="284"/>
        <end position="305"/>
    </location>
</feature>
<feature type="region of interest" description="Disordered" evidence="1">
    <location>
        <begin position="1"/>
        <end position="73"/>
    </location>
</feature>
<dbReference type="eggNOG" id="ENOG5030MG5">
    <property type="taxonomic scope" value="Bacteria"/>
</dbReference>
<keyword evidence="2" id="KW-1133">Transmembrane helix</keyword>
<dbReference type="AlphaFoldDB" id="A0A014MHN2"/>
<reference evidence="3 4" key="1">
    <citation type="submission" date="2014-03" db="EMBL/GenBank/DDBJ databases">
        <title>Genome sequence of Mycoplasma ovipneumoniae strain 14811.</title>
        <authorList>
            <person name="Sirand-Pugnet P."/>
            <person name="Breton M."/>
            <person name="Dordet-Frisoni E."/>
            <person name="Baranowski E."/>
            <person name="Barre A."/>
            <person name="Couture C."/>
            <person name="Dupuy V."/>
            <person name="Gaurivaud P."/>
            <person name="Jacob D."/>
            <person name="Lemaitre C."/>
            <person name="Manso-Silvan L."/>
            <person name="Nikolski M."/>
            <person name="Nouvel L.-X."/>
            <person name="Poumarat F."/>
            <person name="Tardy F."/>
            <person name="Thebault P."/>
            <person name="Theil S."/>
            <person name="Citti C."/>
            <person name="Thiaucourt F."/>
            <person name="Blanchard A."/>
        </authorList>
    </citation>
    <scope>NUCLEOTIDE SEQUENCE [LARGE SCALE GENOMIC DNA]</scope>
    <source>
        <strain evidence="3 4">14811</strain>
    </source>
</reference>
<accession>A0A014MHN2</accession>
<proteinExistence type="predicted"/>
<dbReference type="EMBL" id="JFAD01000021">
    <property type="protein sequence ID" value="EXU61065.1"/>
    <property type="molecule type" value="Genomic_DNA"/>
</dbReference>
<protein>
    <recommendedName>
        <fullName evidence="5">Transmembrane protein</fullName>
    </recommendedName>
</protein>
<feature type="compositionally biased region" description="Basic and acidic residues" evidence="1">
    <location>
        <begin position="1"/>
        <end position="11"/>
    </location>
</feature>
<evidence type="ECO:0000313" key="3">
    <source>
        <dbReference type="EMBL" id="EXU61065.1"/>
    </source>
</evidence>
<dbReference type="RefSeq" id="WP_044284237.1">
    <property type="nucleotide sequence ID" value="NZ_JFAD01000021.1"/>
</dbReference>
<evidence type="ECO:0008006" key="5">
    <source>
        <dbReference type="Google" id="ProtNLM"/>
    </source>
</evidence>
<feature type="compositionally biased region" description="Polar residues" evidence="1">
    <location>
        <begin position="47"/>
        <end position="73"/>
    </location>
</feature>
<evidence type="ECO:0000256" key="1">
    <source>
        <dbReference type="SAM" id="MobiDB-lite"/>
    </source>
</evidence>
<feature type="compositionally biased region" description="Polar residues" evidence="1">
    <location>
        <begin position="86"/>
        <end position="107"/>
    </location>
</feature>
<sequence>MNQNHDQEKNNQKINDQNQSNFYSSKNYGPNKSHNSHFASRDRKYQHYSNFQKPNHSQDLKTNTANPFQGDDSQTFVDQKDIEIQAQNSPQYEQQSEKYVSYQPSYLKSQQNSQTTQEQTKESKNLLQKVTKPKKSNQINFSWLLHDDENQFFYFLSDSRAVAEISDLNKKMQYREKHSAWTSSFYQLNSDIFQKHEKRTKTKINPVEKLWNNISFTAKSIYYSISTLLVSMLMLIFWLFFAGINNFQFWQYLAFVGSFVLFLVIIQTLVYFNNLKNRNKPRKLLFYYIADSSFLLLNYIVRLIFLLSPIFSHKLIVLNVNSEIISQNLAQLNPYSQILYYIFWFPALSYFFGLGFIIVIKWSEFVKNFWFTFAIFKILSYQKLANEYKIRHDDEKLAKKLKDRWIELYKIGRPLGNFLHPSFIFAYKQIKLDPNLPIEEQEKLVNDVLQIVTEDVAKYR</sequence>
<feature type="transmembrane region" description="Helical" evidence="2">
    <location>
        <begin position="338"/>
        <end position="360"/>
    </location>
</feature>
<name>A0A014MHN2_9BACT</name>
<feature type="transmembrane region" description="Helical" evidence="2">
    <location>
        <begin position="221"/>
        <end position="244"/>
    </location>
</feature>
<evidence type="ECO:0000256" key="2">
    <source>
        <dbReference type="SAM" id="Phobius"/>
    </source>
</evidence>
<dbReference type="PATRIC" id="fig|1188239.3.peg.986"/>